<protein>
    <submittedName>
        <fullName evidence="1">Uncharacterized protein</fullName>
    </submittedName>
</protein>
<evidence type="ECO:0000313" key="1">
    <source>
        <dbReference type="EMBL" id="GAA0755358.1"/>
    </source>
</evidence>
<name>A0ABN1K5G1_9BURK</name>
<sequence>MAPEVTDENGCLAPPSFSNIQTQRPTPMSRFIAIPALLAAIALSPLLAQASTPLTSVGITAGIPSTPVKKQGENFFKTTFSFGYQQGKVMLSGAADGTGTFYVDDVITVHVVRPDGTKQSFSYDFSGGCQDAYPLNPVDLSDLFQPGVNKVTVTLADRCGTVVQAPAVFLSTH</sequence>
<proteinExistence type="predicted"/>
<evidence type="ECO:0000313" key="2">
    <source>
        <dbReference type="Proteomes" id="UP001500279"/>
    </source>
</evidence>
<accession>A0ABN1K5G1</accession>
<reference evidence="1 2" key="1">
    <citation type="journal article" date="2019" name="Int. J. Syst. Evol. Microbiol.">
        <title>The Global Catalogue of Microorganisms (GCM) 10K type strain sequencing project: providing services to taxonomists for standard genome sequencing and annotation.</title>
        <authorList>
            <consortium name="The Broad Institute Genomics Platform"/>
            <consortium name="The Broad Institute Genome Sequencing Center for Infectious Disease"/>
            <person name="Wu L."/>
            <person name="Ma J."/>
        </authorList>
    </citation>
    <scope>NUCLEOTIDE SEQUENCE [LARGE SCALE GENOMIC DNA]</scope>
    <source>
        <strain evidence="1 2">JCM 15503</strain>
    </source>
</reference>
<gene>
    <name evidence="1" type="ORF">GCM10009107_32770</name>
</gene>
<comment type="caution">
    <text evidence="1">The sequence shown here is derived from an EMBL/GenBank/DDBJ whole genome shotgun (WGS) entry which is preliminary data.</text>
</comment>
<organism evidence="1 2">
    <name type="scientific">Ideonella azotifigens</name>
    <dbReference type="NCBI Taxonomy" id="513160"/>
    <lineage>
        <taxon>Bacteria</taxon>
        <taxon>Pseudomonadati</taxon>
        <taxon>Pseudomonadota</taxon>
        <taxon>Betaproteobacteria</taxon>
        <taxon>Burkholderiales</taxon>
        <taxon>Sphaerotilaceae</taxon>
        <taxon>Ideonella</taxon>
    </lineage>
</organism>
<dbReference type="EMBL" id="BAAAEW010000022">
    <property type="protein sequence ID" value="GAA0755358.1"/>
    <property type="molecule type" value="Genomic_DNA"/>
</dbReference>
<dbReference type="Proteomes" id="UP001500279">
    <property type="component" value="Unassembled WGS sequence"/>
</dbReference>
<keyword evidence="2" id="KW-1185">Reference proteome</keyword>